<dbReference type="STRING" id="36844.SAMN04488501_12127"/>
<evidence type="ECO:0000259" key="8">
    <source>
        <dbReference type="PROSITE" id="PS50850"/>
    </source>
</evidence>
<evidence type="ECO:0000256" key="3">
    <source>
        <dbReference type="ARBA" id="ARBA00022475"/>
    </source>
</evidence>
<accession>A0A0L6ZAD8</accession>
<evidence type="ECO:0000313" key="10">
    <source>
        <dbReference type="Proteomes" id="UP000037043"/>
    </source>
</evidence>
<feature type="transmembrane region" description="Helical" evidence="7">
    <location>
        <begin position="85"/>
        <end position="105"/>
    </location>
</feature>
<evidence type="ECO:0000256" key="7">
    <source>
        <dbReference type="SAM" id="Phobius"/>
    </source>
</evidence>
<feature type="transmembrane region" description="Helical" evidence="7">
    <location>
        <begin position="353"/>
        <end position="374"/>
    </location>
</feature>
<dbReference type="Proteomes" id="UP000037043">
    <property type="component" value="Unassembled WGS sequence"/>
</dbReference>
<dbReference type="InterPro" id="IPR036259">
    <property type="entry name" value="MFS_trans_sf"/>
</dbReference>
<keyword evidence="3" id="KW-1003">Cell membrane</keyword>
<dbReference type="CDD" id="cd17329">
    <property type="entry name" value="MFS_MdtH_MDR_like"/>
    <property type="match status" value="1"/>
</dbReference>
<organism evidence="9 10">
    <name type="scientific">Clostridium homopropionicum DSM 5847</name>
    <dbReference type="NCBI Taxonomy" id="1121318"/>
    <lineage>
        <taxon>Bacteria</taxon>
        <taxon>Bacillati</taxon>
        <taxon>Bacillota</taxon>
        <taxon>Clostridia</taxon>
        <taxon>Eubacteriales</taxon>
        <taxon>Clostridiaceae</taxon>
        <taxon>Clostridium</taxon>
    </lineage>
</organism>
<proteinExistence type="predicted"/>
<feature type="transmembrane region" description="Helical" evidence="7">
    <location>
        <begin position="20"/>
        <end position="43"/>
    </location>
</feature>
<dbReference type="PROSITE" id="PS50850">
    <property type="entry name" value="MFS"/>
    <property type="match status" value="1"/>
</dbReference>
<reference evidence="10" key="1">
    <citation type="submission" date="2015-08" db="EMBL/GenBank/DDBJ databases">
        <title>Genome sequence of the strict anaerobe Clostridium homopropionicum LuHBu1 (DSM 5847T).</title>
        <authorList>
            <person name="Poehlein A."/>
            <person name="Beck M."/>
            <person name="Schiel-Bengelsdorf B."/>
            <person name="Bengelsdorf F.R."/>
            <person name="Daniel R."/>
            <person name="Duerre P."/>
        </authorList>
    </citation>
    <scope>NUCLEOTIDE SEQUENCE [LARGE SCALE GENOMIC DNA]</scope>
    <source>
        <strain evidence="10">DSM 5847</strain>
    </source>
</reference>
<dbReference type="Gene3D" id="1.20.1250.20">
    <property type="entry name" value="MFS general substrate transporter like domains"/>
    <property type="match status" value="1"/>
</dbReference>
<dbReference type="EMBL" id="LHUR01000022">
    <property type="protein sequence ID" value="KOA19941.1"/>
    <property type="molecule type" value="Genomic_DNA"/>
</dbReference>
<feature type="domain" description="Major facilitator superfamily (MFS) profile" evidence="8">
    <location>
        <begin position="19"/>
        <end position="404"/>
    </location>
</feature>
<feature type="transmembrane region" description="Helical" evidence="7">
    <location>
        <begin position="315"/>
        <end position="332"/>
    </location>
</feature>
<feature type="transmembrane region" description="Helical" evidence="7">
    <location>
        <begin position="260"/>
        <end position="283"/>
    </location>
</feature>
<keyword evidence="2" id="KW-0813">Transport</keyword>
<keyword evidence="10" id="KW-1185">Reference proteome</keyword>
<dbReference type="PANTHER" id="PTHR23517:SF2">
    <property type="entry name" value="MULTIDRUG RESISTANCE PROTEIN MDTH"/>
    <property type="match status" value="1"/>
</dbReference>
<dbReference type="AlphaFoldDB" id="A0A0L6ZAD8"/>
<dbReference type="SUPFAM" id="SSF103473">
    <property type="entry name" value="MFS general substrate transporter"/>
    <property type="match status" value="1"/>
</dbReference>
<gene>
    <name evidence="9" type="primary">mdtG_2</name>
    <name evidence="9" type="ORF">CLHOM_20310</name>
</gene>
<dbReference type="InterPro" id="IPR011701">
    <property type="entry name" value="MFS"/>
</dbReference>
<feature type="transmembrane region" description="Helical" evidence="7">
    <location>
        <begin position="172"/>
        <end position="192"/>
    </location>
</feature>
<evidence type="ECO:0000256" key="5">
    <source>
        <dbReference type="ARBA" id="ARBA00022989"/>
    </source>
</evidence>
<dbReference type="PANTHER" id="PTHR23517">
    <property type="entry name" value="RESISTANCE PROTEIN MDTM, PUTATIVE-RELATED-RELATED"/>
    <property type="match status" value="1"/>
</dbReference>
<dbReference type="InterPro" id="IPR050171">
    <property type="entry name" value="MFS_Transporters"/>
</dbReference>
<feature type="transmembrane region" description="Helical" evidence="7">
    <location>
        <begin position="55"/>
        <end position="73"/>
    </location>
</feature>
<evidence type="ECO:0000256" key="2">
    <source>
        <dbReference type="ARBA" id="ARBA00022448"/>
    </source>
</evidence>
<evidence type="ECO:0000313" key="9">
    <source>
        <dbReference type="EMBL" id="KOA19941.1"/>
    </source>
</evidence>
<evidence type="ECO:0000256" key="1">
    <source>
        <dbReference type="ARBA" id="ARBA00004651"/>
    </source>
</evidence>
<name>A0A0L6ZAD8_9CLOT</name>
<feature type="transmembrane region" description="Helical" evidence="7">
    <location>
        <begin position="380"/>
        <end position="401"/>
    </location>
</feature>
<evidence type="ECO:0000256" key="6">
    <source>
        <dbReference type="ARBA" id="ARBA00023136"/>
    </source>
</evidence>
<dbReference type="GO" id="GO:0005886">
    <property type="term" value="C:plasma membrane"/>
    <property type="evidence" value="ECO:0007669"/>
    <property type="project" value="UniProtKB-SubCell"/>
</dbReference>
<evidence type="ECO:0000256" key="4">
    <source>
        <dbReference type="ARBA" id="ARBA00022692"/>
    </source>
</evidence>
<keyword evidence="6 7" id="KW-0472">Membrane</keyword>
<sequence length="417" mass="45775">MIKMALGKDLKEYAKLPRSIIVLFFARIVNCLGNFVFPFLTLFLTEKMGMSTNKVGSFMMMAAVAGALGSLLGGKLADIIGRKKVILFFQSMAAIMLIPCGFLGSSILIPWFLIAMQFFTGAVQPANAAMVADLTNNKNRQQAFSLLYLGINIGVAIGPIIAGVLYKNYIQWIFWGDALTTFISIILVATMVKEGIHNSNHQDMNENEKSETGNVISVILKRPALLAFSLVSIIYSFIYAQSNFSLPLQVKNIYPEEGSVLFGSLISVNAVVVVACTFIIIGLTRKNKPILNIAIAGLFYAVGFGMLYFVKNYSFLIVSTIIWTIGEILSATNQGVYIANNTPMSHRGRVNSVLPLISGAGNAIGPSIMGIYILNRGVRMAWPLVFVLALGATILMYMIYLKEKKDYKIKKTSLKYN</sequence>
<dbReference type="PATRIC" id="fig|1121318.3.peg.2052"/>
<feature type="transmembrane region" description="Helical" evidence="7">
    <location>
        <begin position="146"/>
        <end position="166"/>
    </location>
</feature>
<protein>
    <submittedName>
        <fullName evidence="9">Multidrug resistance protein MdtG</fullName>
    </submittedName>
</protein>
<dbReference type="Pfam" id="PF07690">
    <property type="entry name" value="MFS_1"/>
    <property type="match status" value="1"/>
</dbReference>
<feature type="transmembrane region" description="Helical" evidence="7">
    <location>
        <begin position="224"/>
        <end position="240"/>
    </location>
</feature>
<feature type="transmembrane region" description="Helical" evidence="7">
    <location>
        <begin position="290"/>
        <end position="309"/>
    </location>
</feature>
<dbReference type="GO" id="GO:0022857">
    <property type="term" value="F:transmembrane transporter activity"/>
    <property type="evidence" value="ECO:0007669"/>
    <property type="project" value="InterPro"/>
</dbReference>
<keyword evidence="5 7" id="KW-1133">Transmembrane helix</keyword>
<keyword evidence="4 7" id="KW-0812">Transmembrane</keyword>
<comment type="subcellular location">
    <subcellularLocation>
        <location evidence="1">Cell membrane</location>
        <topology evidence="1">Multi-pass membrane protein</topology>
    </subcellularLocation>
</comment>
<comment type="caution">
    <text evidence="9">The sequence shown here is derived from an EMBL/GenBank/DDBJ whole genome shotgun (WGS) entry which is preliminary data.</text>
</comment>
<dbReference type="InterPro" id="IPR020846">
    <property type="entry name" value="MFS_dom"/>
</dbReference>